<gene>
    <name evidence="2" type="ORF">AOQ84DRAFT_402731</name>
</gene>
<dbReference type="OrthoDB" id="4735787at2759"/>
<feature type="coiled-coil region" evidence="1">
    <location>
        <begin position="432"/>
        <end position="459"/>
    </location>
</feature>
<evidence type="ECO:0000313" key="2">
    <source>
        <dbReference type="EMBL" id="OCL10088.1"/>
    </source>
</evidence>
<organism evidence="2 3">
    <name type="scientific">Glonium stellatum</name>
    <dbReference type="NCBI Taxonomy" id="574774"/>
    <lineage>
        <taxon>Eukaryota</taxon>
        <taxon>Fungi</taxon>
        <taxon>Dikarya</taxon>
        <taxon>Ascomycota</taxon>
        <taxon>Pezizomycotina</taxon>
        <taxon>Dothideomycetes</taxon>
        <taxon>Pleosporomycetidae</taxon>
        <taxon>Gloniales</taxon>
        <taxon>Gloniaceae</taxon>
        <taxon>Glonium</taxon>
    </lineage>
</organism>
<dbReference type="EMBL" id="KV749310">
    <property type="protein sequence ID" value="OCL10088.1"/>
    <property type="molecule type" value="Genomic_DNA"/>
</dbReference>
<protein>
    <submittedName>
        <fullName evidence="2">Uncharacterized protein</fullName>
    </submittedName>
</protein>
<sequence length="482" mass="54889">MLFAHHTQPFQGSTNDLPYDPYREYEKLSLRRDVRHSASAKTRNTLELQPDLIQKDLALFADVSSTYKPSVDWLDGSRPSHPFFDNYLRIQSIVADIKDGLLKYALEACHQLLESLPPNSSPDHSLLYTSLATRPELWEAVLLAQHYGVIYLVSRLEARDKYHPIMVAHPDEADAVDYFLRTHDAAGIRAINYAVYKYITHGGLQVDYATAFVPPNAISSLGERHVVVREADFTRSVESVLAERTPLWDLHDFAHLSCATLCPPLFGNKYQTHLTPLPKQLTALVRSPGMRLAKGPKLSDGIVFSELLTAMFTDEIECGVQHTYASLTSKLAGDLADYLLARRGLRHLSTGTVLMLPAPITTTQLAILVQNKSYELPASEIEQRVFTRGGPVGSRHDILLPLTARQRVKYLAESKNWLYFEVRNTIKHRAHKEAYRIVCEELMERIGKEEQEGRELLEKVRRNILYEDWREGKRVNLWDLFA</sequence>
<keyword evidence="1" id="KW-0175">Coiled coil</keyword>
<reference evidence="2 3" key="1">
    <citation type="journal article" date="2016" name="Nat. Commun.">
        <title>Ectomycorrhizal ecology is imprinted in the genome of the dominant symbiotic fungus Cenococcum geophilum.</title>
        <authorList>
            <consortium name="DOE Joint Genome Institute"/>
            <person name="Peter M."/>
            <person name="Kohler A."/>
            <person name="Ohm R.A."/>
            <person name="Kuo A."/>
            <person name="Krutzmann J."/>
            <person name="Morin E."/>
            <person name="Arend M."/>
            <person name="Barry K.W."/>
            <person name="Binder M."/>
            <person name="Choi C."/>
            <person name="Clum A."/>
            <person name="Copeland A."/>
            <person name="Grisel N."/>
            <person name="Haridas S."/>
            <person name="Kipfer T."/>
            <person name="LaButti K."/>
            <person name="Lindquist E."/>
            <person name="Lipzen A."/>
            <person name="Maire R."/>
            <person name="Meier B."/>
            <person name="Mihaltcheva S."/>
            <person name="Molinier V."/>
            <person name="Murat C."/>
            <person name="Poggeler S."/>
            <person name="Quandt C.A."/>
            <person name="Sperisen C."/>
            <person name="Tritt A."/>
            <person name="Tisserant E."/>
            <person name="Crous P.W."/>
            <person name="Henrissat B."/>
            <person name="Nehls U."/>
            <person name="Egli S."/>
            <person name="Spatafora J.W."/>
            <person name="Grigoriev I.V."/>
            <person name="Martin F.M."/>
        </authorList>
    </citation>
    <scope>NUCLEOTIDE SEQUENCE [LARGE SCALE GENOMIC DNA]</scope>
    <source>
        <strain evidence="2 3">CBS 207.34</strain>
    </source>
</reference>
<keyword evidence="3" id="KW-1185">Reference proteome</keyword>
<evidence type="ECO:0000313" key="3">
    <source>
        <dbReference type="Proteomes" id="UP000250140"/>
    </source>
</evidence>
<evidence type="ECO:0000256" key="1">
    <source>
        <dbReference type="SAM" id="Coils"/>
    </source>
</evidence>
<accession>A0A8E2F4D0</accession>
<dbReference type="Proteomes" id="UP000250140">
    <property type="component" value="Unassembled WGS sequence"/>
</dbReference>
<proteinExistence type="predicted"/>
<dbReference type="AlphaFoldDB" id="A0A8E2F4D0"/>
<name>A0A8E2F4D0_9PEZI</name>